<dbReference type="OrthoDB" id="6779410at2759"/>
<reference evidence="2" key="1">
    <citation type="submission" date="2021-12" db="EMBL/GenBank/DDBJ databases">
        <authorList>
            <person name="Martin H S."/>
        </authorList>
    </citation>
    <scope>NUCLEOTIDE SEQUENCE</scope>
</reference>
<evidence type="ECO:0000259" key="1">
    <source>
        <dbReference type="Pfam" id="PF25273"/>
    </source>
</evidence>
<dbReference type="AlphaFoldDB" id="A0A8J9U9N4"/>
<gene>
    <name evidence="2" type="ORF">BINO364_LOCUS2525</name>
</gene>
<evidence type="ECO:0000313" key="2">
    <source>
        <dbReference type="EMBL" id="CAH0715624.1"/>
    </source>
</evidence>
<feature type="non-terminal residue" evidence="2">
    <location>
        <position position="174"/>
    </location>
</feature>
<sequence length="174" mass="19758">MVEGSSLLPLSKDRVFAYYCTENKYNKDSNLVASSVFHRLSNTDMTGIKYVRLVADGCGGQNKNCILIGACSKWLLTNKNIESIELIFPVTGHSFMPADRQFSIIEKKLKKYEVFLHPDEIRNIIGKTSTLVNLGVDCLVSDWRKAVKDIVKPTKFSPEDYCEERLDESNDLRI</sequence>
<dbReference type="PANTHER" id="PTHR34415">
    <property type="entry name" value="INTEGRASE CATALYTIC DOMAIN-CONTAINING PROTEIN"/>
    <property type="match status" value="1"/>
</dbReference>
<dbReference type="PANTHER" id="PTHR34415:SF1">
    <property type="entry name" value="INTEGRASE CATALYTIC DOMAIN-CONTAINING PROTEIN"/>
    <property type="match status" value="1"/>
</dbReference>
<evidence type="ECO:0000313" key="3">
    <source>
        <dbReference type="Proteomes" id="UP000838878"/>
    </source>
</evidence>
<dbReference type="EMBL" id="OV170230">
    <property type="protein sequence ID" value="CAH0715624.1"/>
    <property type="molecule type" value="Genomic_DNA"/>
</dbReference>
<name>A0A8J9U9N4_9NEOP</name>
<feature type="domain" description="DUF7869" evidence="1">
    <location>
        <begin position="15"/>
        <end position="128"/>
    </location>
</feature>
<protein>
    <recommendedName>
        <fullName evidence="1">DUF7869 domain-containing protein</fullName>
    </recommendedName>
</protein>
<dbReference type="Pfam" id="PF25273">
    <property type="entry name" value="DUF7869"/>
    <property type="match status" value="1"/>
</dbReference>
<dbReference type="Proteomes" id="UP000838878">
    <property type="component" value="Chromosome 10"/>
</dbReference>
<accession>A0A8J9U9N4</accession>
<keyword evidence="3" id="KW-1185">Reference proteome</keyword>
<proteinExistence type="predicted"/>
<dbReference type="InterPro" id="IPR057191">
    <property type="entry name" value="DUF7869"/>
</dbReference>
<organism evidence="2 3">
    <name type="scientific">Brenthis ino</name>
    <name type="common">lesser marbled fritillary</name>
    <dbReference type="NCBI Taxonomy" id="405034"/>
    <lineage>
        <taxon>Eukaryota</taxon>
        <taxon>Metazoa</taxon>
        <taxon>Ecdysozoa</taxon>
        <taxon>Arthropoda</taxon>
        <taxon>Hexapoda</taxon>
        <taxon>Insecta</taxon>
        <taxon>Pterygota</taxon>
        <taxon>Neoptera</taxon>
        <taxon>Endopterygota</taxon>
        <taxon>Lepidoptera</taxon>
        <taxon>Glossata</taxon>
        <taxon>Ditrysia</taxon>
        <taxon>Papilionoidea</taxon>
        <taxon>Nymphalidae</taxon>
        <taxon>Heliconiinae</taxon>
        <taxon>Argynnini</taxon>
        <taxon>Brenthis</taxon>
    </lineage>
</organism>